<evidence type="ECO:0008006" key="3">
    <source>
        <dbReference type="Google" id="ProtNLM"/>
    </source>
</evidence>
<protein>
    <recommendedName>
        <fullName evidence="3">Lipoprotein</fullName>
    </recommendedName>
</protein>
<dbReference type="AlphaFoldDB" id="A0A1Y6CTR5"/>
<evidence type="ECO:0000313" key="1">
    <source>
        <dbReference type="EMBL" id="SMF93821.1"/>
    </source>
</evidence>
<dbReference type="Proteomes" id="UP000192923">
    <property type="component" value="Unassembled WGS sequence"/>
</dbReference>
<proteinExistence type="predicted"/>
<evidence type="ECO:0000313" key="2">
    <source>
        <dbReference type="Proteomes" id="UP000192923"/>
    </source>
</evidence>
<accession>A0A1Y6CTR5</accession>
<keyword evidence="2" id="KW-1185">Reference proteome</keyword>
<dbReference type="EMBL" id="FXAM01000001">
    <property type="protein sequence ID" value="SMF93821.1"/>
    <property type="molecule type" value="Genomic_DNA"/>
</dbReference>
<dbReference type="RefSeq" id="WP_176225102.1">
    <property type="nucleotide sequence ID" value="NZ_FXAM01000001.1"/>
</dbReference>
<name>A0A1Y6CTR5_9GAMM</name>
<sequence>MNAHRPPRTGQTPARLAIVLLLTGMLACSTYHQKIPPVPLPGFSPNSVEVEGAQMAARAYPEPKEAEQAFGFDIRGAGLLPVRLVIDNRGRDVIKINPQQTFLIDRQGMAWPLLTAEQAQSRVVAAVGTGEALKGGALSVLWGGATAALSGFAIGLILQNGYGPMLNTTGVGAGAGAFLGGGDGQALQNRIRQDLNGKSLRNQRLQPGELAQGYLFFPGQDEARSANLLRLGLEMDGYPYVVNLPLNPPPTTAAKAK</sequence>
<gene>
    <name evidence="1" type="ORF">SAMN02949497_1113</name>
</gene>
<dbReference type="PROSITE" id="PS51257">
    <property type="entry name" value="PROKAR_LIPOPROTEIN"/>
    <property type="match status" value="1"/>
</dbReference>
<organism evidence="1 2">
    <name type="scientific">Methylomagnum ishizawai</name>
    <dbReference type="NCBI Taxonomy" id="1760988"/>
    <lineage>
        <taxon>Bacteria</taxon>
        <taxon>Pseudomonadati</taxon>
        <taxon>Pseudomonadota</taxon>
        <taxon>Gammaproteobacteria</taxon>
        <taxon>Methylococcales</taxon>
        <taxon>Methylococcaceae</taxon>
        <taxon>Methylomagnum</taxon>
    </lineage>
</organism>
<reference evidence="1 2" key="1">
    <citation type="submission" date="2016-12" db="EMBL/GenBank/DDBJ databases">
        <authorList>
            <person name="Song W.-J."/>
            <person name="Kurnit D.M."/>
        </authorList>
    </citation>
    <scope>NUCLEOTIDE SEQUENCE [LARGE SCALE GENOMIC DNA]</scope>
    <source>
        <strain evidence="1 2">175</strain>
    </source>
</reference>